<protein>
    <submittedName>
        <fullName evidence="1">Uncharacterized protein</fullName>
    </submittedName>
</protein>
<dbReference type="EMBL" id="CM042880">
    <property type="protein sequence ID" value="KAI4390147.1"/>
    <property type="molecule type" value="Genomic_DNA"/>
</dbReference>
<organism evidence="1 2">
    <name type="scientific">Melastoma candidum</name>
    <dbReference type="NCBI Taxonomy" id="119954"/>
    <lineage>
        <taxon>Eukaryota</taxon>
        <taxon>Viridiplantae</taxon>
        <taxon>Streptophyta</taxon>
        <taxon>Embryophyta</taxon>
        <taxon>Tracheophyta</taxon>
        <taxon>Spermatophyta</taxon>
        <taxon>Magnoliopsida</taxon>
        <taxon>eudicotyledons</taxon>
        <taxon>Gunneridae</taxon>
        <taxon>Pentapetalae</taxon>
        <taxon>rosids</taxon>
        <taxon>malvids</taxon>
        <taxon>Myrtales</taxon>
        <taxon>Melastomataceae</taxon>
        <taxon>Melastomatoideae</taxon>
        <taxon>Melastomateae</taxon>
        <taxon>Melastoma</taxon>
    </lineage>
</organism>
<comment type="caution">
    <text evidence="1">The sequence shown here is derived from an EMBL/GenBank/DDBJ whole genome shotgun (WGS) entry which is preliminary data.</text>
</comment>
<evidence type="ECO:0000313" key="1">
    <source>
        <dbReference type="EMBL" id="KAI4390147.1"/>
    </source>
</evidence>
<name>A0ACB9SFV3_9MYRT</name>
<reference evidence="2" key="1">
    <citation type="journal article" date="2023" name="Front. Plant Sci.">
        <title>Chromosomal-level genome assembly of Melastoma candidum provides insights into trichome evolution.</title>
        <authorList>
            <person name="Zhong Y."/>
            <person name="Wu W."/>
            <person name="Sun C."/>
            <person name="Zou P."/>
            <person name="Liu Y."/>
            <person name="Dai S."/>
            <person name="Zhou R."/>
        </authorList>
    </citation>
    <scope>NUCLEOTIDE SEQUENCE [LARGE SCALE GENOMIC DNA]</scope>
</reference>
<gene>
    <name evidence="1" type="ORF">MLD38_002289</name>
</gene>
<accession>A0ACB9SFV3</accession>
<proteinExistence type="predicted"/>
<evidence type="ECO:0000313" key="2">
    <source>
        <dbReference type="Proteomes" id="UP001057402"/>
    </source>
</evidence>
<dbReference type="Proteomes" id="UP001057402">
    <property type="component" value="Chromosome 1"/>
</dbReference>
<sequence>MGSPLGQFYLEWLDHLHLTANQLLSSTTKPLPSPDHLPLLISRFLMQYFDYYRVRSLAADHDIVSLLSTPWCTPLERSLHWIGSWRPTMVFHLVYTESSILFESHIIDILRGYRTGDLGDLSPSQLRMVSDLQCETVREENEINDELGEWQEAGACDLLLTISGVTDVQVFRLAEAVKKADELRLKTVRRVVELLTPRQAAEFLVSVAEMEFGARGLGMKYSQLSATSA</sequence>
<keyword evidence="2" id="KW-1185">Reference proteome</keyword>